<evidence type="ECO:0000313" key="2">
    <source>
        <dbReference type="EMBL" id="BCD88282.1"/>
    </source>
</evidence>
<gene>
    <name evidence="2" type="ORF">PSm6_46890</name>
</gene>
<feature type="region of interest" description="Disordered" evidence="1">
    <location>
        <begin position="48"/>
        <end position="67"/>
    </location>
</feature>
<protein>
    <submittedName>
        <fullName evidence="2">Uncharacterized protein</fullName>
    </submittedName>
</protein>
<accession>A0ABM7LFD2</accession>
<dbReference type="Proteomes" id="UP001064896">
    <property type="component" value="Chromosome"/>
</dbReference>
<reference evidence="2" key="1">
    <citation type="submission" date="2020-05" db="EMBL/GenBank/DDBJ databases">
        <title>Complete genome sequence of Pseudomonas sp. Sm006.</title>
        <authorList>
            <person name="Takeuchi K."/>
            <person name="Someya N."/>
        </authorList>
    </citation>
    <scope>NUCLEOTIDE SEQUENCE</scope>
    <source>
        <strain evidence="2">Sm006</strain>
    </source>
</reference>
<evidence type="ECO:0000313" key="3">
    <source>
        <dbReference type="Proteomes" id="UP001064896"/>
    </source>
</evidence>
<dbReference type="EMBL" id="AP023081">
    <property type="protein sequence ID" value="BCD88282.1"/>
    <property type="molecule type" value="Genomic_DNA"/>
</dbReference>
<evidence type="ECO:0000256" key="1">
    <source>
        <dbReference type="SAM" id="MobiDB-lite"/>
    </source>
</evidence>
<sequence length="67" mass="7078">MGPFPDDMATLRKRKRKDGTAAYLAQIRIMREGVQVYQEASLSAGCTAPGLGRSGDPATPGNALCPL</sequence>
<keyword evidence="3" id="KW-1185">Reference proteome</keyword>
<name>A0ABM7LFD2_9PSED</name>
<organism evidence="2 3">
    <name type="scientific">Pseudomonas solani</name>
    <dbReference type="NCBI Taxonomy" id="2731552"/>
    <lineage>
        <taxon>Bacteria</taxon>
        <taxon>Pseudomonadati</taxon>
        <taxon>Pseudomonadota</taxon>
        <taxon>Gammaproteobacteria</taxon>
        <taxon>Pseudomonadales</taxon>
        <taxon>Pseudomonadaceae</taxon>
        <taxon>Pseudomonas</taxon>
    </lineage>
</organism>
<proteinExistence type="predicted"/>